<dbReference type="RefSeq" id="WP_119865869.1">
    <property type="nucleotide sequence ID" value="NZ_CP016786.1"/>
</dbReference>
<dbReference type="OrthoDB" id="1938790at2"/>
<evidence type="ECO:0000256" key="1">
    <source>
        <dbReference type="ARBA" id="ARBA00004196"/>
    </source>
</evidence>
<name>A0A343JDX6_9CLOT</name>
<organism evidence="2 3">
    <name type="scientific">Clostridium isatidis</name>
    <dbReference type="NCBI Taxonomy" id="182773"/>
    <lineage>
        <taxon>Bacteria</taxon>
        <taxon>Bacillati</taxon>
        <taxon>Bacillota</taxon>
        <taxon>Clostridia</taxon>
        <taxon>Eubacteriales</taxon>
        <taxon>Clostridiaceae</taxon>
        <taxon>Clostridium</taxon>
    </lineage>
</organism>
<protein>
    <submittedName>
        <fullName evidence="2">Uncharacterized protein</fullName>
    </submittedName>
</protein>
<dbReference type="AlphaFoldDB" id="A0A343JDX6"/>
<dbReference type="InterPro" id="IPR042229">
    <property type="entry name" value="Listeria/Bacterioides_rpt_sf"/>
</dbReference>
<accession>A0A343JDX6</accession>
<gene>
    <name evidence="2" type="ORF">BEN51_09640</name>
</gene>
<dbReference type="InterPro" id="IPR013378">
    <property type="entry name" value="InlB-like_B-rpt"/>
</dbReference>
<keyword evidence="3" id="KW-1185">Reference proteome</keyword>
<reference evidence="2 3" key="1">
    <citation type="submission" date="2016-08" db="EMBL/GenBank/DDBJ databases">
        <title>Complete Genome Sequence Of The Indigo Reducing Clostridium isatidis DSM15098.</title>
        <authorList>
            <person name="Little G.T."/>
            <person name="Minton N.P."/>
        </authorList>
    </citation>
    <scope>NUCLEOTIDE SEQUENCE [LARGE SCALE GENOMIC DNA]</scope>
    <source>
        <strain evidence="2 3">DSM 15098</strain>
    </source>
</reference>
<dbReference type="NCBIfam" id="TIGR02543">
    <property type="entry name" value="List_Bact_rpt"/>
    <property type="match status" value="2"/>
</dbReference>
<sequence length="774" mass="87412">MKIKDLSIYKDETYYIEAKAKKYTITINDIENSDGSKTNVELSAHFGERFDFSSLKDTGTNIAPNFTKYKGITSLVEADKKRDLTQIIDKSFANLLSQGYAVKAEYVNNAATITYKFPGLNLEDKKITVKKGSQAPSPLELVSQEELDSLVAPNTVIITGITPKLGLVTGDASYEVNSEIKSVPKHKISYVTNGGSEIAEQIVAEGSVITEPTQPKRTGYSFEGWYSDKNLQIPYIFDKMPSNDLTLYAKWSSLSFTVNFDGNEGSVNENEASKLVRYDEVYGELPTPIRENYRFNGWFTERAGGTVITSDTIVKLDKDQKLYAQWILKDIITKDMITISAEDSVFAEDKYPEISYSAEGIEDFKVMYKRQNIDTDWSDTAHGAGIYDVRLVRDECNDYQKFDAVFTSVFEISKSSRTISGWTPTVKDVYKVNLLATELPRDIYKGDGTVEYAISTSGSIPTEGWQESRSFMNLKSGSNYYVFVRVTERENYLAAPAIGSNVATAITGSITGNTKWEPRIQIKTFDGTDRAIHGTYGFYDGNWSSRTKLTGNGNDFEKGDDDYYTIKGWGNYDPWMISKYRLEFDHLVGQGWGCENLKPLVEYNDQRIRASQIDVNKKFNSDQNIIYDVTGFQRVIEEVGNFSSTGEDGILTNINLNNENLAEVYTFTYNGKVRDQYALPVVIIDGENSYIEYAYDAYDHYDAPSMYIEADKDKYNQYLDYTINSISINLANLKEVMENDGVTSTNIEVTLKFPERSATNETSKWTKIITVSFE</sequence>
<dbReference type="Pfam" id="PF09479">
    <property type="entry name" value="Flg_new"/>
    <property type="match status" value="2"/>
</dbReference>
<dbReference type="Proteomes" id="UP000264883">
    <property type="component" value="Chromosome"/>
</dbReference>
<comment type="subcellular location">
    <subcellularLocation>
        <location evidence="1">Cell envelope</location>
    </subcellularLocation>
</comment>
<evidence type="ECO:0000313" key="2">
    <source>
        <dbReference type="EMBL" id="ASW43734.1"/>
    </source>
</evidence>
<dbReference type="EMBL" id="CP016786">
    <property type="protein sequence ID" value="ASW43734.1"/>
    <property type="molecule type" value="Genomic_DNA"/>
</dbReference>
<dbReference type="Gene3D" id="2.60.40.4270">
    <property type="entry name" value="Listeria-Bacteroides repeat domain"/>
    <property type="match status" value="2"/>
</dbReference>
<evidence type="ECO:0000313" key="3">
    <source>
        <dbReference type="Proteomes" id="UP000264883"/>
    </source>
</evidence>
<proteinExistence type="predicted"/>
<dbReference type="GO" id="GO:0030313">
    <property type="term" value="C:cell envelope"/>
    <property type="evidence" value="ECO:0007669"/>
    <property type="project" value="UniProtKB-SubCell"/>
</dbReference>
<dbReference type="KEGG" id="cia:BEN51_09640"/>